<proteinExistence type="predicted"/>
<name>A0A0F9U9I4_9ZZZZ</name>
<evidence type="ECO:0000256" key="1">
    <source>
        <dbReference type="SAM" id="MobiDB-lite"/>
    </source>
</evidence>
<feature type="region of interest" description="Disordered" evidence="1">
    <location>
        <begin position="99"/>
        <end position="163"/>
    </location>
</feature>
<feature type="compositionally biased region" description="Basic and acidic residues" evidence="1">
    <location>
        <begin position="139"/>
        <end position="152"/>
    </location>
</feature>
<protein>
    <submittedName>
        <fullName evidence="2">Uncharacterized protein</fullName>
    </submittedName>
</protein>
<evidence type="ECO:0000313" key="2">
    <source>
        <dbReference type="EMBL" id="KKN50288.1"/>
    </source>
</evidence>
<sequence length="288" mass="32309">MPRKRQVDPAFFSDEMMVSLPLEAAWLYLGLWFWADDRGNVEDSPRQWRLWVFPDRPYSVEQVSGWRSLLMDEKRILPYSVNGKSYFHIPTLLLHQSIQHPSKPRCPPPPGSILTEDSLRTHEKEGELTEPSRIGTRVESNRVKFSRTEESKTSASPPLSPTAGASLDLQGWLDRLASSDNHVGILGEMITTLRGGEVSLSRLASVLGRVYYRDAGNMAGVIWKNKDRQISGDFLSYVEMAKGGQVAQPRGFEEDAARYARWTHGKVRGGEGTEQDIPPSPLSEKGGD</sequence>
<accession>A0A0F9U9I4</accession>
<reference evidence="2" key="1">
    <citation type="journal article" date="2015" name="Nature">
        <title>Complex archaea that bridge the gap between prokaryotes and eukaryotes.</title>
        <authorList>
            <person name="Spang A."/>
            <person name="Saw J.H."/>
            <person name="Jorgensen S.L."/>
            <person name="Zaremba-Niedzwiedzka K."/>
            <person name="Martijn J."/>
            <person name="Lind A.E."/>
            <person name="van Eijk R."/>
            <person name="Schleper C."/>
            <person name="Guy L."/>
            <person name="Ettema T.J."/>
        </authorList>
    </citation>
    <scope>NUCLEOTIDE SEQUENCE</scope>
</reference>
<gene>
    <name evidence="2" type="ORF">LCGC14_0634400</name>
</gene>
<dbReference type="EMBL" id="LAZR01001123">
    <property type="protein sequence ID" value="KKN50288.1"/>
    <property type="molecule type" value="Genomic_DNA"/>
</dbReference>
<dbReference type="AlphaFoldDB" id="A0A0F9U9I4"/>
<organism evidence="2">
    <name type="scientific">marine sediment metagenome</name>
    <dbReference type="NCBI Taxonomy" id="412755"/>
    <lineage>
        <taxon>unclassified sequences</taxon>
        <taxon>metagenomes</taxon>
        <taxon>ecological metagenomes</taxon>
    </lineage>
</organism>
<feature type="compositionally biased region" description="Basic and acidic residues" evidence="1">
    <location>
        <begin position="117"/>
        <end position="127"/>
    </location>
</feature>
<feature type="region of interest" description="Disordered" evidence="1">
    <location>
        <begin position="265"/>
        <end position="288"/>
    </location>
</feature>
<comment type="caution">
    <text evidence="2">The sequence shown here is derived from an EMBL/GenBank/DDBJ whole genome shotgun (WGS) entry which is preliminary data.</text>
</comment>